<name>A0A552WRD0_9MICO</name>
<reference evidence="2 3" key="1">
    <citation type="submission" date="2019-07" db="EMBL/GenBank/DDBJ databases">
        <title>Georgenia wutianyii sp. nov. and Georgenia *** sp. nov. isolated from plateau pika (Ochotona curzoniae) in the Qinghai-Tibet plateau of China.</title>
        <authorList>
            <person name="Tian Z."/>
        </authorList>
    </citation>
    <scope>NUCLEOTIDE SEQUENCE [LARGE SCALE GENOMIC DNA]</scope>
    <source>
        <strain evidence="2 3">Z446</strain>
    </source>
</reference>
<dbReference type="EMBL" id="VJXR01000025">
    <property type="protein sequence ID" value="TRW45312.1"/>
    <property type="molecule type" value="Genomic_DNA"/>
</dbReference>
<gene>
    <name evidence="2" type="ORF">FJ693_10030</name>
</gene>
<evidence type="ECO:0000259" key="1">
    <source>
        <dbReference type="Pfam" id="PF20815"/>
    </source>
</evidence>
<evidence type="ECO:0000313" key="3">
    <source>
        <dbReference type="Proteomes" id="UP000318693"/>
    </source>
</evidence>
<organism evidence="2 3">
    <name type="scientific">Georgenia yuyongxinii</name>
    <dbReference type="NCBI Taxonomy" id="2589797"/>
    <lineage>
        <taxon>Bacteria</taxon>
        <taxon>Bacillati</taxon>
        <taxon>Actinomycetota</taxon>
        <taxon>Actinomycetes</taxon>
        <taxon>Micrococcales</taxon>
        <taxon>Bogoriellaceae</taxon>
        <taxon>Georgenia</taxon>
    </lineage>
</organism>
<feature type="domain" description="GIY-YIG catalytic" evidence="1">
    <location>
        <begin position="29"/>
        <end position="180"/>
    </location>
</feature>
<proteinExistence type="predicted"/>
<evidence type="ECO:0000313" key="2">
    <source>
        <dbReference type="EMBL" id="TRW45312.1"/>
    </source>
</evidence>
<dbReference type="Proteomes" id="UP000318693">
    <property type="component" value="Unassembled WGS sequence"/>
</dbReference>
<sequence>MNSALLNPDRLWTRREVLERPGPVPPAPGVYAWYFTGVPPEVPIEYCHVANGEVLLYVGISPKRPSADGTFSRQTLRTRVRYHYRGNAYGSTLRLTLGSLLADQLGISLRRVGTRGRRLTFSSGEAALSEWMDQHARVCWLVDAEPWLTETRILKDVNLPLNLDQNTRSGFHAQLSKARARQREQARISPVLPR</sequence>
<comment type="caution">
    <text evidence="2">The sequence shown here is derived from an EMBL/GenBank/DDBJ whole genome shotgun (WGS) entry which is preliminary data.</text>
</comment>
<accession>A0A552WRD0</accession>
<dbReference type="AlphaFoldDB" id="A0A552WRD0"/>
<dbReference type="Pfam" id="PF20815">
    <property type="entry name" value="GIY_YIG_2"/>
    <property type="match status" value="1"/>
</dbReference>
<dbReference type="InterPro" id="IPR049311">
    <property type="entry name" value="GIY_YIG_cat"/>
</dbReference>
<keyword evidence="3" id="KW-1185">Reference proteome</keyword>
<protein>
    <recommendedName>
        <fullName evidence="1">GIY-YIG catalytic domain-containing protein</fullName>
    </recommendedName>
</protein>